<evidence type="ECO:0000256" key="2">
    <source>
        <dbReference type="PIRSR" id="PIRSR620019-1"/>
    </source>
</evidence>
<dbReference type="RefSeq" id="WP_092432719.1">
    <property type="nucleotide sequence ID" value="NZ_FOXM01000011.1"/>
</dbReference>
<dbReference type="Gene3D" id="3.40.50.20">
    <property type="match status" value="1"/>
</dbReference>
<accession>A0A1I5VTZ9</accession>
<feature type="site" description="Increases basicity of active site His" evidence="2">
    <location>
        <position position="136"/>
    </location>
</feature>
<dbReference type="PANTHER" id="PTHR43300">
    <property type="entry name" value="ACETYLTRANSFERASE"/>
    <property type="match status" value="1"/>
</dbReference>
<evidence type="ECO:0000256" key="3">
    <source>
        <dbReference type="PIRSR" id="PIRSR620019-2"/>
    </source>
</evidence>
<protein>
    <submittedName>
        <fullName evidence="5">Sugar O-acyltransferase, sialic acid O-acetyltransferase NeuD family</fullName>
    </submittedName>
</protein>
<keyword evidence="6" id="KW-1185">Reference proteome</keyword>
<evidence type="ECO:0000313" key="6">
    <source>
        <dbReference type="Proteomes" id="UP000243084"/>
    </source>
</evidence>
<dbReference type="Pfam" id="PF17836">
    <property type="entry name" value="PglD_N"/>
    <property type="match status" value="1"/>
</dbReference>
<feature type="binding site" evidence="3">
    <location>
        <position position="165"/>
    </location>
    <ligand>
        <name>acetyl-CoA</name>
        <dbReference type="ChEBI" id="CHEBI:57288"/>
    </ligand>
</feature>
<feature type="binding site" evidence="3">
    <location>
        <position position="68"/>
    </location>
    <ligand>
        <name>substrate</name>
    </ligand>
</feature>
<dbReference type="EMBL" id="FOXM01000011">
    <property type="protein sequence ID" value="SFQ10962.1"/>
    <property type="molecule type" value="Genomic_DNA"/>
</dbReference>
<feature type="binding site" evidence="3">
    <location>
        <begin position="32"/>
        <end position="33"/>
    </location>
    <ligand>
        <name>substrate</name>
    </ligand>
</feature>
<proteinExistence type="inferred from homology"/>
<evidence type="ECO:0000313" key="5">
    <source>
        <dbReference type="EMBL" id="SFQ10962.1"/>
    </source>
</evidence>
<feature type="binding site" evidence="3">
    <location>
        <position position="144"/>
    </location>
    <ligand>
        <name>acetyl-CoA</name>
        <dbReference type="ChEBI" id="CHEBI:57288"/>
    </ligand>
</feature>
<dbReference type="InterPro" id="IPR011004">
    <property type="entry name" value="Trimer_LpxA-like_sf"/>
</dbReference>
<name>A0A1I5VTZ9_9GAMM</name>
<sequence length="208" mass="21405">MQRLAILGASGHGKVVADTAECCGWTTVEFFDDAWPERQSNGAWAVTGNTEALLDRLDQFHGVVVAIGNNRIRHDKLLTLQAAGGRLATLIHPAATVSRYARIGAGSVVFAGAVVNADAHIGMGAILNTGCSVDHDCVLGEAVHVSPGARLAGGVQVGDLSWIGIGASVRQLIRIGSRTMIGAGGVVVSNVPDKVTAVGVPTRVLVEA</sequence>
<dbReference type="Gene3D" id="2.160.10.10">
    <property type="entry name" value="Hexapeptide repeat proteins"/>
    <property type="match status" value="1"/>
</dbReference>
<comment type="similarity">
    <text evidence="1">Belongs to the transferase hexapeptide repeat family.</text>
</comment>
<dbReference type="InterPro" id="IPR020019">
    <property type="entry name" value="AcTrfase_PglD-like"/>
</dbReference>
<keyword evidence="5" id="KW-0808">Transferase</keyword>
<evidence type="ECO:0000256" key="1">
    <source>
        <dbReference type="ARBA" id="ARBA00007274"/>
    </source>
</evidence>
<feature type="domain" description="PglD N-terminal" evidence="4">
    <location>
        <begin position="3"/>
        <end position="74"/>
    </location>
</feature>
<dbReference type="GO" id="GO:0016746">
    <property type="term" value="F:acyltransferase activity"/>
    <property type="evidence" value="ECO:0007669"/>
    <property type="project" value="UniProtKB-KW"/>
</dbReference>
<dbReference type="Proteomes" id="UP000243084">
    <property type="component" value="Unassembled WGS sequence"/>
</dbReference>
<dbReference type="SUPFAM" id="SSF51161">
    <property type="entry name" value="Trimeric LpxA-like enzymes"/>
    <property type="match status" value="1"/>
</dbReference>
<organism evidence="5 6">
    <name type="scientific">Geopseudomonas sagittaria</name>
    <dbReference type="NCBI Taxonomy" id="1135990"/>
    <lineage>
        <taxon>Bacteria</taxon>
        <taxon>Pseudomonadati</taxon>
        <taxon>Pseudomonadota</taxon>
        <taxon>Gammaproteobacteria</taxon>
        <taxon>Pseudomonadales</taxon>
        <taxon>Pseudomonadaceae</taxon>
        <taxon>Geopseudomonas</taxon>
    </lineage>
</organism>
<evidence type="ECO:0000259" key="4">
    <source>
        <dbReference type="Pfam" id="PF17836"/>
    </source>
</evidence>
<dbReference type="NCBIfam" id="TIGR03570">
    <property type="entry name" value="NeuD_NnaD"/>
    <property type="match status" value="1"/>
</dbReference>
<feature type="active site" description="Proton acceptor" evidence="2">
    <location>
        <position position="135"/>
    </location>
</feature>
<gene>
    <name evidence="5" type="ORF">SAMN05216229_111144</name>
</gene>
<reference evidence="6" key="1">
    <citation type="submission" date="2016-10" db="EMBL/GenBank/DDBJ databases">
        <authorList>
            <person name="Varghese N."/>
            <person name="Submissions S."/>
        </authorList>
    </citation>
    <scope>NUCLEOTIDE SEQUENCE [LARGE SCALE GENOMIC DNA]</scope>
    <source>
        <strain evidence="6">JCM 18195</strain>
    </source>
</reference>
<keyword evidence="5" id="KW-0012">Acyltransferase</keyword>
<dbReference type="CDD" id="cd03360">
    <property type="entry name" value="LbH_AT_putative"/>
    <property type="match status" value="1"/>
</dbReference>
<dbReference type="PANTHER" id="PTHR43300:SF7">
    <property type="entry name" value="UDP-N-ACETYLBACILLOSAMINE N-ACETYLTRANSFERASE"/>
    <property type="match status" value="1"/>
</dbReference>
<dbReference type="OrthoDB" id="9794407at2"/>
<dbReference type="InterPro" id="IPR050179">
    <property type="entry name" value="Trans_hexapeptide_repeat"/>
</dbReference>
<dbReference type="AlphaFoldDB" id="A0A1I5VTZ9"/>
<feature type="binding site" evidence="3">
    <location>
        <begin position="10"/>
        <end position="12"/>
    </location>
    <ligand>
        <name>substrate</name>
    </ligand>
</feature>
<dbReference type="InterPro" id="IPR041561">
    <property type="entry name" value="PglD_N"/>
</dbReference>